<accession>A0A0J9V909</accession>
<organism evidence="2 3">
    <name type="scientific">Fusarium oxysporum f. sp. lycopersici (strain 4287 / CBS 123668 / FGSC 9935 / NRRL 34936)</name>
    <name type="common">Fusarium vascular wilt of tomato</name>
    <dbReference type="NCBI Taxonomy" id="426428"/>
    <lineage>
        <taxon>Eukaryota</taxon>
        <taxon>Fungi</taxon>
        <taxon>Dikarya</taxon>
        <taxon>Ascomycota</taxon>
        <taxon>Pezizomycotina</taxon>
        <taxon>Sordariomycetes</taxon>
        <taxon>Hypocreomycetidae</taxon>
        <taxon>Hypocreales</taxon>
        <taxon>Nectriaceae</taxon>
        <taxon>Fusarium</taxon>
        <taxon>Fusarium oxysporum species complex</taxon>
    </lineage>
</organism>
<protein>
    <submittedName>
        <fullName evidence="2">Uncharacterized protein</fullName>
    </submittedName>
</protein>
<dbReference type="Proteomes" id="UP000009097">
    <property type="component" value="Unassembled WGS sequence"/>
</dbReference>
<evidence type="ECO:0000256" key="1">
    <source>
        <dbReference type="SAM" id="MobiDB-lite"/>
    </source>
</evidence>
<reference evidence="2" key="1">
    <citation type="submission" date="2007-04" db="EMBL/GenBank/DDBJ databases">
        <authorList>
            <consortium name="The Broad Institute Genome Sequencing Platform"/>
            <person name="Birren B."/>
            <person name="Lander E."/>
            <person name="Galagan J."/>
            <person name="Nusbaum C."/>
            <person name="Devon K."/>
            <person name="Ma L.-J."/>
            <person name="Jaffe D."/>
            <person name="Butler J."/>
            <person name="Alvarez P."/>
            <person name="Gnerre S."/>
            <person name="Grabherr M."/>
            <person name="Kleber M."/>
            <person name="Mauceli E."/>
            <person name="Brockman W."/>
            <person name="MacCallum I.A."/>
            <person name="Young S."/>
            <person name="LaButti K."/>
            <person name="DeCaprio D."/>
            <person name="Crawford M."/>
            <person name="Koehrsen M."/>
            <person name="Engels R."/>
            <person name="Montgomery P."/>
            <person name="Pearson M."/>
            <person name="Howarth C."/>
            <person name="Larson L."/>
            <person name="White J."/>
            <person name="O'Leary S."/>
            <person name="Kodira C."/>
            <person name="Zeng Q."/>
            <person name="Yandava C."/>
            <person name="Alvarado L."/>
            <person name="Kistler C."/>
            <person name="Shim W.-B."/>
            <person name="Kang S."/>
            <person name="Woloshuk C."/>
        </authorList>
    </citation>
    <scope>NUCLEOTIDE SEQUENCE</scope>
    <source>
        <strain evidence="2">4287</strain>
    </source>
</reference>
<sequence length="340" mass="38333">MVLRALLSTRIWRKQPVDLEQPREIFEEVLAAREALPFVKATLQLFGLALVPSKLPIDDQPASKWDRSSSSEQRGFDENGYLPDQGEIALGGDDSTPQVQEERRRDSPAPTRFRRDDMMIQCPTADEMEQVRREMAQFRQHLDTETERGRLIERLTTEQSVAIEGLKTQHAAAMEAMNCKHSDAITALKTEHAKALTGQALLINELKARLNSRETGDQALSERLSQFEATQSEQAEVIKYLQKENERLNQAVRSANRARTPTPVDPPLPQPEEAPQRDSKDLGILSTYPPGFSFPSRLQTPIPVSNRESFQGPGLRGRNPSLRNKEGYGESAVEARKKRL</sequence>
<gene>
    <name evidence="2" type="ORF">FOXG_09010</name>
</gene>
<dbReference type="VEuPathDB" id="FungiDB:FOXG_09010"/>
<evidence type="ECO:0000313" key="2">
    <source>
        <dbReference type="EMBL" id="KNB07979.1"/>
    </source>
</evidence>
<proteinExistence type="predicted"/>
<dbReference type="AlphaFoldDB" id="A0A0J9V909"/>
<dbReference type="GeneID" id="28950596"/>
<feature type="compositionally biased region" description="Pro residues" evidence="1">
    <location>
        <begin position="263"/>
        <end position="272"/>
    </location>
</feature>
<evidence type="ECO:0000313" key="3">
    <source>
        <dbReference type="Proteomes" id="UP000009097"/>
    </source>
</evidence>
<feature type="region of interest" description="Disordered" evidence="1">
    <location>
        <begin position="252"/>
        <end position="340"/>
    </location>
</feature>
<dbReference type="RefSeq" id="XP_018246024.1">
    <property type="nucleotide sequence ID" value="XM_018388034.1"/>
</dbReference>
<dbReference type="EMBL" id="DS231706">
    <property type="protein sequence ID" value="KNB07979.1"/>
    <property type="molecule type" value="Genomic_DNA"/>
</dbReference>
<name>A0A0J9V909_FUSO4</name>
<dbReference type="OrthoDB" id="10419556at2759"/>
<feature type="compositionally biased region" description="Basic and acidic residues" evidence="1">
    <location>
        <begin position="64"/>
        <end position="77"/>
    </location>
</feature>
<feature type="compositionally biased region" description="Basic and acidic residues" evidence="1">
    <location>
        <begin position="100"/>
        <end position="117"/>
    </location>
</feature>
<feature type="region of interest" description="Disordered" evidence="1">
    <location>
        <begin position="59"/>
        <end position="117"/>
    </location>
</feature>
<dbReference type="KEGG" id="fox:FOXG_09010"/>
<reference evidence="2" key="2">
    <citation type="journal article" date="2010" name="Nature">
        <title>Comparative genomics reveals mobile pathogenicity chromosomes in Fusarium.</title>
        <authorList>
            <person name="Ma L.J."/>
            <person name="van der Does H.C."/>
            <person name="Borkovich K.A."/>
            <person name="Coleman J.J."/>
            <person name="Daboussi M.J."/>
            <person name="Di Pietro A."/>
            <person name="Dufresne M."/>
            <person name="Freitag M."/>
            <person name="Grabherr M."/>
            <person name="Henrissat B."/>
            <person name="Houterman P.M."/>
            <person name="Kang S."/>
            <person name="Shim W.B."/>
            <person name="Woloshuk C."/>
            <person name="Xie X."/>
            <person name="Xu J.R."/>
            <person name="Antoniw J."/>
            <person name="Baker S.E."/>
            <person name="Bluhm B.H."/>
            <person name="Breakspear A."/>
            <person name="Brown D.W."/>
            <person name="Butchko R.A."/>
            <person name="Chapman S."/>
            <person name="Coulson R."/>
            <person name="Coutinho P.M."/>
            <person name="Danchin E.G."/>
            <person name="Diener A."/>
            <person name="Gale L.R."/>
            <person name="Gardiner D.M."/>
            <person name="Goff S."/>
            <person name="Hammond-Kosack K.E."/>
            <person name="Hilburn K."/>
            <person name="Hua-Van A."/>
            <person name="Jonkers W."/>
            <person name="Kazan K."/>
            <person name="Kodira C.D."/>
            <person name="Koehrsen M."/>
            <person name="Kumar L."/>
            <person name="Lee Y.H."/>
            <person name="Li L."/>
            <person name="Manners J.M."/>
            <person name="Miranda-Saavedra D."/>
            <person name="Mukherjee M."/>
            <person name="Park G."/>
            <person name="Park J."/>
            <person name="Park S.Y."/>
            <person name="Proctor R.H."/>
            <person name="Regev A."/>
            <person name="Ruiz-Roldan M.C."/>
            <person name="Sain D."/>
            <person name="Sakthikumar S."/>
            <person name="Sykes S."/>
            <person name="Schwartz D.C."/>
            <person name="Turgeon B.G."/>
            <person name="Wapinski I."/>
            <person name="Yoder O."/>
            <person name="Young S."/>
            <person name="Zeng Q."/>
            <person name="Zhou S."/>
            <person name="Galagan J."/>
            <person name="Cuomo C.A."/>
            <person name="Kistler H.C."/>
            <person name="Rep M."/>
        </authorList>
    </citation>
    <scope>NUCLEOTIDE SEQUENCE [LARGE SCALE GENOMIC DNA]</scope>
    <source>
        <strain evidence="2">4287</strain>
    </source>
</reference>
<feature type="compositionally biased region" description="Polar residues" evidence="1">
    <location>
        <begin position="296"/>
        <end position="309"/>
    </location>
</feature>